<protein>
    <submittedName>
        <fullName evidence="1">DNA polymerase III subunit alpha</fullName>
    </submittedName>
</protein>
<reference evidence="1" key="2">
    <citation type="submission" date="2021-04" db="EMBL/GenBank/DDBJ databases">
        <authorList>
            <person name="Gilroy R."/>
        </authorList>
    </citation>
    <scope>NUCLEOTIDE SEQUENCE</scope>
    <source>
        <strain evidence="1">1719</strain>
    </source>
</reference>
<gene>
    <name evidence="1" type="ORF">H9853_08590</name>
</gene>
<dbReference type="AlphaFoldDB" id="A0A9D1W9F4"/>
<comment type="caution">
    <text evidence="1">The sequence shown here is derived from an EMBL/GenBank/DDBJ whole genome shotgun (WGS) entry which is preliminary data.</text>
</comment>
<dbReference type="EMBL" id="DXEZ01000234">
    <property type="protein sequence ID" value="HIX55070.1"/>
    <property type="molecule type" value="Genomic_DNA"/>
</dbReference>
<evidence type="ECO:0000313" key="2">
    <source>
        <dbReference type="Proteomes" id="UP000824156"/>
    </source>
</evidence>
<accession>A0A9D1W9F4</accession>
<evidence type="ECO:0000313" key="1">
    <source>
        <dbReference type="EMBL" id="HIX55070.1"/>
    </source>
</evidence>
<reference evidence="1" key="1">
    <citation type="journal article" date="2021" name="PeerJ">
        <title>Extensive microbial diversity within the chicken gut microbiome revealed by metagenomics and culture.</title>
        <authorList>
            <person name="Gilroy R."/>
            <person name="Ravi A."/>
            <person name="Getino M."/>
            <person name="Pursley I."/>
            <person name="Horton D.L."/>
            <person name="Alikhan N.F."/>
            <person name="Baker D."/>
            <person name="Gharbi K."/>
            <person name="Hall N."/>
            <person name="Watson M."/>
            <person name="Adriaenssens E.M."/>
            <person name="Foster-Nyarko E."/>
            <person name="Jarju S."/>
            <person name="Secka A."/>
            <person name="Antonio M."/>
            <person name="Oren A."/>
            <person name="Chaudhuri R.R."/>
            <person name="La Ragione R."/>
            <person name="Hildebrand F."/>
            <person name="Pallen M.J."/>
        </authorList>
    </citation>
    <scope>NUCLEOTIDE SEQUENCE</scope>
    <source>
        <strain evidence="1">1719</strain>
    </source>
</reference>
<name>A0A9D1W9F4_9SPHI</name>
<feature type="non-terminal residue" evidence="1">
    <location>
        <position position="1"/>
    </location>
</feature>
<dbReference type="Proteomes" id="UP000824156">
    <property type="component" value="Unassembled WGS sequence"/>
</dbReference>
<proteinExistence type="predicted"/>
<organism evidence="1 2">
    <name type="scientific">Candidatus Sphingobacterium stercoripullorum</name>
    <dbReference type="NCBI Taxonomy" id="2838759"/>
    <lineage>
        <taxon>Bacteria</taxon>
        <taxon>Pseudomonadati</taxon>
        <taxon>Bacteroidota</taxon>
        <taxon>Sphingobacteriia</taxon>
        <taxon>Sphingobacteriales</taxon>
        <taxon>Sphingobacteriaceae</taxon>
        <taxon>Sphingobacterium</taxon>
    </lineage>
</organism>
<sequence>PPLSTTIIEDLYDEVELIGFPVSSSLFTLAKSDYRGDVSAENLASYNGRIVRVVGHLVTWKTVYTKHKAIMKFGTFLDVNGKFIDTVHFPQSLARHPLKGKGLYLIEGKCVVDYGYPTIEVHRCALMPLKSDPRHV</sequence>